<dbReference type="GO" id="GO:0008270">
    <property type="term" value="F:zinc ion binding"/>
    <property type="evidence" value="ECO:0007669"/>
    <property type="project" value="UniProtKB-KW"/>
</dbReference>
<reference evidence="4" key="1">
    <citation type="submission" date="2018-06" db="EMBL/GenBank/DDBJ databases">
        <authorList>
            <person name="Feng T."/>
            <person name="Jeon C.O."/>
        </authorList>
    </citation>
    <scope>NUCLEOTIDE SEQUENCE [LARGE SCALE GENOMIC DNA]</scope>
    <source>
        <strain evidence="4">S23</strain>
    </source>
</reference>
<dbReference type="PROSITE" id="PS50157">
    <property type="entry name" value="ZINC_FINGER_C2H2_2"/>
    <property type="match status" value="1"/>
</dbReference>
<name>A0A370NU70_9BURK</name>
<evidence type="ECO:0000313" key="4">
    <source>
        <dbReference type="Proteomes" id="UP000255165"/>
    </source>
</evidence>
<dbReference type="RefSeq" id="WP_115212712.1">
    <property type="nucleotide sequence ID" value="NZ_QKWJ01000019.1"/>
</dbReference>
<protein>
    <recommendedName>
        <fullName evidence="2">C2H2-type domain-containing protein</fullName>
    </recommendedName>
</protein>
<dbReference type="InterPro" id="IPR013087">
    <property type="entry name" value="Znf_C2H2_type"/>
</dbReference>
<sequence>MPFLPYYDHIDPGQGGSSMVIPELPRPVLDRPQVFTCSLCHEDFPSYEHWFQHRFEAHPYRRPLLVLGSREVNTPRFVVTTTLKPKQIQAINAEICRLDGQTISPATLAHRLATAKSGFFKVELVGAEGKLKVEYEISIEIATTEHASLVEQEFARLYTSGGVSVTSISGFIQATAGARTAQRYVDGLAAYLYGLLAKDQRGGTILSQEQGRARFNEAHQALAEIDRPLATVVAGIVSFQLNAFSKNEGLVAVPRLRVAMRWFDSVRKTGLLGAIEECDSTLAPTAHVPLDSSTDEVLTWMGLSPSKISALTRQIEKRMQQDDWLPEDRIKAKVLLASIYESEGAITKAAQVARGFRHDPVFGRLAERLISDKKDSADE</sequence>
<accession>A0A370NU70</accession>
<dbReference type="AlphaFoldDB" id="A0A370NU70"/>
<keyword evidence="1" id="KW-0862">Zinc</keyword>
<organism evidence="3 4">
    <name type="scientific">Cupriavidus lacunae</name>
    <dbReference type="NCBI Taxonomy" id="2666307"/>
    <lineage>
        <taxon>Bacteria</taxon>
        <taxon>Pseudomonadati</taxon>
        <taxon>Pseudomonadota</taxon>
        <taxon>Betaproteobacteria</taxon>
        <taxon>Burkholderiales</taxon>
        <taxon>Burkholderiaceae</taxon>
        <taxon>Cupriavidus</taxon>
    </lineage>
</organism>
<gene>
    <name evidence="3" type="ORF">DN412_17065</name>
</gene>
<dbReference type="PROSITE" id="PS00028">
    <property type="entry name" value="ZINC_FINGER_C2H2_1"/>
    <property type="match status" value="1"/>
</dbReference>
<dbReference type="EMBL" id="QKWJ01000019">
    <property type="protein sequence ID" value="RDK09150.1"/>
    <property type="molecule type" value="Genomic_DNA"/>
</dbReference>
<proteinExistence type="predicted"/>
<feature type="domain" description="C2H2-type" evidence="2">
    <location>
        <begin position="35"/>
        <end position="63"/>
    </location>
</feature>
<evidence type="ECO:0000313" key="3">
    <source>
        <dbReference type="EMBL" id="RDK09150.1"/>
    </source>
</evidence>
<dbReference type="Proteomes" id="UP000255165">
    <property type="component" value="Unassembled WGS sequence"/>
</dbReference>
<comment type="caution">
    <text evidence="3">The sequence shown here is derived from an EMBL/GenBank/DDBJ whole genome shotgun (WGS) entry which is preliminary data.</text>
</comment>
<keyword evidence="1" id="KW-0479">Metal-binding</keyword>
<keyword evidence="4" id="KW-1185">Reference proteome</keyword>
<evidence type="ECO:0000256" key="1">
    <source>
        <dbReference type="PROSITE-ProRule" id="PRU00042"/>
    </source>
</evidence>
<keyword evidence="1" id="KW-0863">Zinc-finger</keyword>
<evidence type="ECO:0000259" key="2">
    <source>
        <dbReference type="PROSITE" id="PS50157"/>
    </source>
</evidence>